<organism evidence="1 2">
    <name type="scientific">Spiromyces aspiralis</name>
    <dbReference type="NCBI Taxonomy" id="68401"/>
    <lineage>
        <taxon>Eukaryota</taxon>
        <taxon>Fungi</taxon>
        <taxon>Fungi incertae sedis</taxon>
        <taxon>Zoopagomycota</taxon>
        <taxon>Kickxellomycotina</taxon>
        <taxon>Kickxellomycetes</taxon>
        <taxon>Kickxellales</taxon>
        <taxon>Kickxellaceae</taxon>
        <taxon>Spiromyces</taxon>
    </lineage>
</organism>
<sequence>KGFKKAMGRLPHQVTSKIGKGQKTIDSDYETARDAFKDIEVLLKKVFSDASEFRDGITNSLKFQENFLTLFKEIQEPVRPVKNTNSNNENNGISIVPEHQIAPEVMQALGRLYEQVMNFRQDVQPQMQRMEERVVYPLQEVLGMAKNIRRVMDKREHKLIDYDRFRSAVAKLEAKGLEGGRSVSDEKSYIKNSAQFQEAERQYNYYNDMLKHELEQFFTLVKALMDAVFMSFFRIQQEVYSTMYQMIDAVVRSSPIINANSQPLSRWMERWAAVEGSLNALDLWGNGYMEVKPYQPNRSGGLMGSIGKTFKRTGTSKSSTMDGPTPLPPASGNASTSSAAASPLPYAPHASTSTPPLYGSQPPAYNSVVGDSKIPMPGGSASPPSQYPHQAATTSYHPQQHYGSAFTQSQPPEPRSSPTKYVVALYDYTAQAEGDLSFRENDRIEIIERTDNVNDWWTGRLNGKVGVFPANYVREL</sequence>
<feature type="non-terminal residue" evidence="1">
    <location>
        <position position="1"/>
    </location>
</feature>
<evidence type="ECO:0000313" key="2">
    <source>
        <dbReference type="Proteomes" id="UP001145114"/>
    </source>
</evidence>
<proteinExistence type="predicted"/>
<dbReference type="EMBL" id="JAMZIH010005633">
    <property type="protein sequence ID" value="KAJ1674867.1"/>
    <property type="molecule type" value="Genomic_DNA"/>
</dbReference>
<comment type="caution">
    <text evidence="1">The sequence shown here is derived from an EMBL/GenBank/DDBJ whole genome shotgun (WGS) entry which is preliminary data.</text>
</comment>
<evidence type="ECO:0000313" key="1">
    <source>
        <dbReference type="EMBL" id="KAJ1674867.1"/>
    </source>
</evidence>
<name>A0ACC1HFB0_9FUNG</name>
<reference evidence="1" key="1">
    <citation type="submission" date="2022-06" db="EMBL/GenBank/DDBJ databases">
        <title>Phylogenomic reconstructions and comparative analyses of Kickxellomycotina fungi.</title>
        <authorList>
            <person name="Reynolds N.K."/>
            <person name="Stajich J.E."/>
            <person name="Barry K."/>
            <person name="Grigoriev I.V."/>
            <person name="Crous P."/>
            <person name="Smith M.E."/>
        </authorList>
    </citation>
    <scope>NUCLEOTIDE SEQUENCE</scope>
    <source>
        <strain evidence="1">RSA 2271</strain>
    </source>
</reference>
<gene>
    <name evidence="1" type="primary">hob1</name>
    <name evidence="1" type="ORF">EV182_002407</name>
</gene>
<accession>A0ACC1HFB0</accession>
<keyword evidence="2" id="KW-1185">Reference proteome</keyword>
<protein>
    <submittedName>
        <fullName evidence="1">BAR adaptor protein Hob1</fullName>
    </submittedName>
</protein>
<dbReference type="Proteomes" id="UP001145114">
    <property type="component" value="Unassembled WGS sequence"/>
</dbReference>